<proteinExistence type="inferred from homology"/>
<dbReference type="PANTHER" id="PTHR33451:SF3">
    <property type="entry name" value="MALATE-2H(+)_NA(+)-LACTATE ANTIPORTER"/>
    <property type="match status" value="1"/>
</dbReference>
<feature type="transmembrane region" description="Helical" evidence="9">
    <location>
        <begin position="238"/>
        <end position="255"/>
    </location>
</feature>
<dbReference type="RefSeq" id="WP_092572416.1">
    <property type="nucleotide sequence ID" value="NZ_BMXH01000017.1"/>
</dbReference>
<gene>
    <name evidence="11" type="ORF">SAMN05443545_11310</name>
</gene>
<dbReference type="InterPro" id="IPR018461">
    <property type="entry name" value="Na/H_Antiport_NhaC-like_C"/>
</dbReference>
<dbReference type="AlphaFoldDB" id="A0A1H3HST1"/>
<keyword evidence="7 9" id="KW-0472">Membrane</keyword>
<protein>
    <submittedName>
        <fullName evidence="11">Malate + proton/lactate + sodium antiporter, NhaC family</fullName>
    </submittedName>
</protein>
<dbReference type="GO" id="GO:0015297">
    <property type="term" value="F:antiporter activity"/>
    <property type="evidence" value="ECO:0007669"/>
    <property type="project" value="UniProtKB-KW"/>
</dbReference>
<evidence type="ECO:0000256" key="5">
    <source>
        <dbReference type="ARBA" id="ARBA00022692"/>
    </source>
</evidence>
<dbReference type="InterPro" id="IPR052180">
    <property type="entry name" value="NhaC_Na-H+_Antiporter"/>
</dbReference>
<evidence type="ECO:0000256" key="7">
    <source>
        <dbReference type="ARBA" id="ARBA00023136"/>
    </source>
</evidence>
<dbReference type="OrthoDB" id="9762978at2"/>
<dbReference type="GO" id="GO:0005886">
    <property type="term" value="C:plasma membrane"/>
    <property type="evidence" value="ECO:0007669"/>
    <property type="project" value="UniProtKB-SubCell"/>
</dbReference>
<evidence type="ECO:0000256" key="4">
    <source>
        <dbReference type="ARBA" id="ARBA00022475"/>
    </source>
</evidence>
<accession>A0A1H3HST1</accession>
<keyword evidence="12" id="KW-1185">Reference proteome</keyword>
<feature type="transmembrane region" description="Helical" evidence="9">
    <location>
        <begin position="77"/>
        <end position="105"/>
    </location>
</feature>
<dbReference type="PANTHER" id="PTHR33451">
    <property type="entry name" value="MALATE-2H(+)/NA(+)-LACTATE ANTIPORTER"/>
    <property type="match status" value="1"/>
</dbReference>
<feature type="domain" description="Na+/H+ antiporter NhaC-like C-terminal" evidence="10">
    <location>
        <begin position="163"/>
        <end position="455"/>
    </location>
</feature>
<evidence type="ECO:0000256" key="3">
    <source>
        <dbReference type="ARBA" id="ARBA00022449"/>
    </source>
</evidence>
<dbReference type="NCBIfam" id="TIGR00931">
    <property type="entry name" value="antiport_nhaC"/>
    <property type="match status" value="1"/>
</dbReference>
<feature type="transmembrane region" description="Helical" evidence="9">
    <location>
        <begin position="195"/>
        <end position="218"/>
    </location>
</feature>
<dbReference type="Pfam" id="PF03553">
    <property type="entry name" value="Na_H_antiporter"/>
    <property type="match status" value="1"/>
</dbReference>
<feature type="transmembrane region" description="Helical" evidence="9">
    <location>
        <begin position="354"/>
        <end position="378"/>
    </location>
</feature>
<dbReference type="EMBL" id="FNNI01000013">
    <property type="protein sequence ID" value="SDY18566.1"/>
    <property type="molecule type" value="Genomic_DNA"/>
</dbReference>
<keyword evidence="6 9" id="KW-1133">Transmembrane helix</keyword>
<dbReference type="Proteomes" id="UP000198500">
    <property type="component" value="Unassembled WGS sequence"/>
</dbReference>
<comment type="subcellular location">
    <subcellularLocation>
        <location evidence="1">Cell membrane</location>
        <topology evidence="1">Multi-pass membrane protein</topology>
    </subcellularLocation>
</comment>
<feature type="transmembrane region" description="Helical" evidence="9">
    <location>
        <begin position="111"/>
        <end position="133"/>
    </location>
</feature>
<reference evidence="11 12" key="1">
    <citation type="submission" date="2016-10" db="EMBL/GenBank/DDBJ databases">
        <authorList>
            <person name="de Groot N.N."/>
        </authorList>
    </citation>
    <scope>NUCLEOTIDE SEQUENCE [LARGE SCALE GENOMIC DNA]</scope>
    <source>
        <strain evidence="11 12">DSM 19219</strain>
    </source>
</reference>
<keyword evidence="3" id="KW-0050">Antiport</keyword>
<organism evidence="11 12">
    <name type="scientific">Aidingimonas halophila</name>
    <dbReference type="NCBI Taxonomy" id="574349"/>
    <lineage>
        <taxon>Bacteria</taxon>
        <taxon>Pseudomonadati</taxon>
        <taxon>Pseudomonadota</taxon>
        <taxon>Gammaproteobacteria</taxon>
        <taxon>Oceanospirillales</taxon>
        <taxon>Halomonadaceae</taxon>
        <taxon>Aidingimonas</taxon>
    </lineage>
</organism>
<dbReference type="STRING" id="574349.SAMN05443545_11310"/>
<keyword evidence="2" id="KW-0813">Transport</keyword>
<evidence type="ECO:0000313" key="11">
    <source>
        <dbReference type="EMBL" id="SDY18566.1"/>
    </source>
</evidence>
<sequence length="481" mass="51344">MSSDMTAARLPTMPEVISVMVGFIAIIFLCINVFELPIQLALFISWFLVMALGLRVKMSYEDMQKGLIDGIYNGMEAVLVLTTVGALIGTWIAGGIVPSIIYYGLAVMNPQIFLFAAFVICALTSLSTGTSFGTAGTAGVAMMGIGHSFGIPLPLVAGAVISGAYVGDKMSPLSDTTVMTASLCKVNLVDHIRSMLWVSAPAIGIASVLFLVVGFFYISDSADTSRAQVAMQALGDQFVVSVWLLLPAVIVIALLTRRYPAIPVIAFGALLGSLCAWMVQGIDPIEAVRIAYVGNSLESDVEFLDTLLNRGGIESMLGVIALILFALGLGGLLERIGVLKTISNSFLRWANNPGRLTISTMLGGLFGNVFGGAAYVSLITASTITEKNYDDQGVDRRVLSRNTEAGGTITTPMVPWTDGGVFMASTLGVATLSYLPFMWYHMLVIAITIFYGFANIAIWRVPSKEKEEVQDSFEGRPATSQ</sequence>
<evidence type="ECO:0000313" key="12">
    <source>
        <dbReference type="Proteomes" id="UP000198500"/>
    </source>
</evidence>
<name>A0A1H3HST1_9GAMM</name>
<feature type="transmembrane region" description="Helical" evidence="9">
    <location>
        <begin position="315"/>
        <end position="333"/>
    </location>
</feature>
<feature type="transmembrane region" description="Helical" evidence="9">
    <location>
        <begin position="262"/>
        <end position="279"/>
    </location>
</feature>
<feature type="transmembrane region" description="Helical" evidence="9">
    <location>
        <begin position="12"/>
        <end position="34"/>
    </location>
</feature>
<evidence type="ECO:0000259" key="10">
    <source>
        <dbReference type="Pfam" id="PF03553"/>
    </source>
</evidence>
<evidence type="ECO:0000256" key="8">
    <source>
        <dbReference type="ARBA" id="ARBA00038435"/>
    </source>
</evidence>
<keyword evidence="5 9" id="KW-0812">Transmembrane</keyword>
<evidence type="ECO:0000256" key="2">
    <source>
        <dbReference type="ARBA" id="ARBA00022448"/>
    </source>
</evidence>
<feature type="transmembrane region" description="Helical" evidence="9">
    <location>
        <begin position="437"/>
        <end position="458"/>
    </location>
</feature>
<comment type="similarity">
    <text evidence="8">Belongs to the NhaC Na(+)/H(+) (TC 2.A.35) antiporter family.</text>
</comment>
<evidence type="ECO:0000256" key="9">
    <source>
        <dbReference type="SAM" id="Phobius"/>
    </source>
</evidence>
<evidence type="ECO:0000256" key="6">
    <source>
        <dbReference type="ARBA" id="ARBA00022989"/>
    </source>
</evidence>
<keyword evidence="4" id="KW-1003">Cell membrane</keyword>
<evidence type="ECO:0000256" key="1">
    <source>
        <dbReference type="ARBA" id="ARBA00004651"/>
    </source>
</evidence>
<dbReference type="InterPro" id="IPR004770">
    <property type="entry name" value="Na/H_antiport_NhaC"/>
</dbReference>